<keyword evidence="6" id="KW-0067">ATP-binding</keyword>
<dbReference type="PROSITE" id="PS00108">
    <property type="entry name" value="PROTEIN_KINASE_ST"/>
    <property type="match status" value="1"/>
</dbReference>
<feature type="transmembrane region" description="Helical" evidence="7">
    <location>
        <begin position="383"/>
        <end position="401"/>
    </location>
</feature>
<feature type="transmembrane region" description="Helical" evidence="7">
    <location>
        <begin position="350"/>
        <end position="371"/>
    </location>
</feature>
<keyword evidence="5 9" id="KW-0418">Kinase</keyword>
<protein>
    <recommendedName>
        <fullName evidence="1">non-specific serine/threonine protein kinase</fullName>
        <ecNumber evidence="1">2.7.11.1</ecNumber>
    </recommendedName>
</protein>
<dbReference type="PANTHER" id="PTHR43289:SF6">
    <property type="entry name" value="SERINE_THREONINE-PROTEIN KINASE NEKL-3"/>
    <property type="match status" value="1"/>
</dbReference>
<keyword evidence="7" id="KW-0812">Transmembrane</keyword>
<keyword evidence="7" id="KW-1133">Transmembrane helix</keyword>
<feature type="transmembrane region" description="Helical" evidence="7">
    <location>
        <begin position="421"/>
        <end position="441"/>
    </location>
</feature>
<dbReference type="PANTHER" id="PTHR43289">
    <property type="entry name" value="MITOGEN-ACTIVATED PROTEIN KINASE KINASE KINASE 20-RELATED"/>
    <property type="match status" value="1"/>
</dbReference>
<dbReference type="EMBL" id="VRLW01000001">
    <property type="protein sequence ID" value="KAA1259391.1"/>
    <property type="molecule type" value="Genomic_DNA"/>
</dbReference>
<keyword evidence="2" id="KW-0723">Serine/threonine-protein kinase</keyword>
<keyword evidence="7" id="KW-0472">Membrane</keyword>
<evidence type="ECO:0000256" key="2">
    <source>
        <dbReference type="ARBA" id="ARBA00022527"/>
    </source>
</evidence>
<dbReference type="FunFam" id="1.10.510.10:FF:000021">
    <property type="entry name" value="Serine/threonine protein kinase"/>
    <property type="match status" value="1"/>
</dbReference>
<name>A0A5B1CGR0_9BACT</name>
<dbReference type="SMART" id="SM00220">
    <property type="entry name" value="S_TKc"/>
    <property type="match status" value="1"/>
</dbReference>
<reference evidence="9 10" key="1">
    <citation type="submission" date="2019-08" db="EMBL/GenBank/DDBJ databases">
        <title>Deep-cultivation of Planctomycetes and their phenomic and genomic characterization uncovers novel biology.</title>
        <authorList>
            <person name="Wiegand S."/>
            <person name="Jogler M."/>
            <person name="Boedeker C."/>
            <person name="Pinto D."/>
            <person name="Vollmers J."/>
            <person name="Rivas-Marin E."/>
            <person name="Kohn T."/>
            <person name="Peeters S.H."/>
            <person name="Heuer A."/>
            <person name="Rast P."/>
            <person name="Oberbeckmann S."/>
            <person name="Bunk B."/>
            <person name="Jeske O."/>
            <person name="Meyerdierks A."/>
            <person name="Storesund J.E."/>
            <person name="Kallscheuer N."/>
            <person name="Luecker S."/>
            <person name="Lage O.M."/>
            <person name="Pohl T."/>
            <person name="Merkel B.J."/>
            <person name="Hornburger P."/>
            <person name="Mueller R.-W."/>
            <person name="Bruemmer F."/>
            <person name="Labrenz M."/>
            <person name="Spormann A.M."/>
            <person name="Op Den Camp H."/>
            <person name="Overmann J."/>
            <person name="Amann R."/>
            <person name="Jetten M.S.M."/>
            <person name="Mascher T."/>
            <person name="Medema M.H."/>
            <person name="Devos D.P."/>
            <person name="Kaster A.-K."/>
            <person name="Ovreas L."/>
            <person name="Rohde M."/>
            <person name="Galperin M.Y."/>
            <person name="Jogler C."/>
        </authorList>
    </citation>
    <scope>NUCLEOTIDE SEQUENCE [LARGE SCALE GENOMIC DNA]</scope>
    <source>
        <strain evidence="9 10">LF1</strain>
    </source>
</reference>
<dbReference type="AlphaFoldDB" id="A0A5B1CGR0"/>
<evidence type="ECO:0000256" key="1">
    <source>
        <dbReference type="ARBA" id="ARBA00012513"/>
    </source>
</evidence>
<dbReference type="EC" id="2.7.11.1" evidence="1"/>
<feature type="transmembrane region" description="Helical" evidence="7">
    <location>
        <begin position="482"/>
        <end position="505"/>
    </location>
</feature>
<gene>
    <name evidence="9" type="primary">prkC_2</name>
    <name evidence="9" type="ORF">LF1_19230</name>
</gene>
<evidence type="ECO:0000256" key="7">
    <source>
        <dbReference type="SAM" id="Phobius"/>
    </source>
</evidence>
<evidence type="ECO:0000256" key="5">
    <source>
        <dbReference type="ARBA" id="ARBA00022777"/>
    </source>
</evidence>
<dbReference type="PROSITE" id="PS50011">
    <property type="entry name" value="PROTEIN_KINASE_DOM"/>
    <property type="match status" value="1"/>
</dbReference>
<dbReference type="SUPFAM" id="SSF56112">
    <property type="entry name" value="Protein kinase-like (PK-like)"/>
    <property type="match status" value="1"/>
</dbReference>
<accession>A0A5B1CGR0</accession>
<dbReference type="InterPro" id="IPR000719">
    <property type="entry name" value="Prot_kinase_dom"/>
</dbReference>
<dbReference type="CDD" id="cd14014">
    <property type="entry name" value="STKc_PknB_like"/>
    <property type="match status" value="1"/>
</dbReference>
<feature type="domain" description="Protein kinase" evidence="8">
    <location>
        <begin position="60"/>
        <end position="321"/>
    </location>
</feature>
<sequence>MADYIERTEAGETPDPADYLRRFPQFADDLRTFFQNHHWLAEPDAADISNSLIGKTIGTYVIESEIARGGMGVVYRARQAGLDRPVALKLISTGVLASREERRRFRTEAEAAARLHHPGIVAIHETGDWQGYLFFSMTLVEGPTLQKLIDDCPCEFDWAAAMSVSIARAVGYAHQAGILHRDLKPDNVLMSDDGRPMLTDFGLAKWHRDGTLLTQTGQVLGTPNYMSPQQASGDAAIDQTSDVYSLGAILYALLTGTPPHGSGSAAEILQSVLHDDPMPPRGLRSEIPASLENICLKAIAREPNQRYQSADAMADDLECWIQGNPVAADQSGLLGQVARELRRDQHQRHFAAWSRTLLWIGGIIFLAHAIITTLDALDYPRWLSFWTPRWCMMVAIAWVIYRARDGQLTPRTIVERPVYSIWLGYLSSLAAMNLLVFMSVIPAEAMFPATAVLSGFGFLSMSGHVWGGAAIIGLMFMVTALVLPFLSVFAPIVFGAMWLVALITLSKHYQQQR</sequence>
<evidence type="ECO:0000313" key="9">
    <source>
        <dbReference type="EMBL" id="KAA1259391.1"/>
    </source>
</evidence>
<evidence type="ECO:0000313" key="10">
    <source>
        <dbReference type="Proteomes" id="UP000322699"/>
    </source>
</evidence>
<keyword evidence="10" id="KW-1185">Reference proteome</keyword>
<evidence type="ECO:0000259" key="8">
    <source>
        <dbReference type="PROSITE" id="PS50011"/>
    </source>
</evidence>
<organism evidence="9 10">
    <name type="scientific">Rubripirellula obstinata</name>
    <dbReference type="NCBI Taxonomy" id="406547"/>
    <lineage>
        <taxon>Bacteria</taxon>
        <taxon>Pseudomonadati</taxon>
        <taxon>Planctomycetota</taxon>
        <taxon>Planctomycetia</taxon>
        <taxon>Pirellulales</taxon>
        <taxon>Pirellulaceae</taxon>
        <taxon>Rubripirellula</taxon>
    </lineage>
</organism>
<comment type="caution">
    <text evidence="9">The sequence shown here is derived from an EMBL/GenBank/DDBJ whole genome shotgun (WGS) entry which is preliminary data.</text>
</comment>
<evidence type="ECO:0000256" key="3">
    <source>
        <dbReference type="ARBA" id="ARBA00022679"/>
    </source>
</evidence>
<dbReference type="Gene3D" id="1.10.510.10">
    <property type="entry name" value="Transferase(Phosphotransferase) domain 1"/>
    <property type="match status" value="1"/>
</dbReference>
<dbReference type="GO" id="GO:0005524">
    <property type="term" value="F:ATP binding"/>
    <property type="evidence" value="ECO:0007669"/>
    <property type="project" value="UniProtKB-KW"/>
</dbReference>
<dbReference type="Proteomes" id="UP000322699">
    <property type="component" value="Unassembled WGS sequence"/>
</dbReference>
<dbReference type="Pfam" id="PF00069">
    <property type="entry name" value="Pkinase"/>
    <property type="match status" value="1"/>
</dbReference>
<dbReference type="InterPro" id="IPR008271">
    <property type="entry name" value="Ser/Thr_kinase_AS"/>
</dbReference>
<dbReference type="InterPro" id="IPR011009">
    <property type="entry name" value="Kinase-like_dom_sf"/>
</dbReference>
<feature type="transmembrane region" description="Helical" evidence="7">
    <location>
        <begin position="453"/>
        <end position="476"/>
    </location>
</feature>
<proteinExistence type="predicted"/>
<evidence type="ECO:0000256" key="6">
    <source>
        <dbReference type="ARBA" id="ARBA00022840"/>
    </source>
</evidence>
<dbReference type="Gene3D" id="3.30.200.20">
    <property type="entry name" value="Phosphorylase Kinase, domain 1"/>
    <property type="match status" value="1"/>
</dbReference>
<keyword evidence="4" id="KW-0547">Nucleotide-binding</keyword>
<keyword evidence="3 9" id="KW-0808">Transferase</keyword>
<evidence type="ECO:0000256" key="4">
    <source>
        <dbReference type="ARBA" id="ARBA00022741"/>
    </source>
</evidence>
<dbReference type="GO" id="GO:0004674">
    <property type="term" value="F:protein serine/threonine kinase activity"/>
    <property type="evidence" value="ECO:0007669"/>
    <property type="project" value="UniProtKB-KW"/>
</dbReference>